<reference evidence="5" key="1">
    <citation type="journal article" date="2015" name="Proc. Natl. Acad. Sci. U.S.A.">
        <title>Genome sequence of the Asian Tiger mosquito, Aedes albopictus, reveals insights into its biology, genetics, and evolution.</title>
        <authorList>
            <person name="Chen X.G."/>
            <person name="Jiang X."/>
            <person name="Gu J."/>
            <person name="Xu M."/>
            <person name="Wu Y."/>
            <person name="Deng Y."/>
            <person name="Zhang C."/>
            <person name="Bonizzoni M."/>
            <person name="Dermauw W."/>
            <person name="Vontas J."/>
            <person name="Armbruster P."/>
            <person name="Huang X."/>
            <person name="Yang Y."/>
            <person name="Zhang H."/>
            <person name="He W."/>
            <person name="Peng H."/>
            <person name="Liu Y."/>
            <person name="Wu K."/>
            <person name="Chen J."/>
            <person name="Lirakis M."/>
            <person name="Topalis P."/>
            <person name="Van Leeuwen T."/>
            <person name="Hall A.B."/>
            <person name="Jiang X."/>
            <person name="Thorpe C."/>
            <person name="Mueller R.L."/>
            <person name="Sun C."/>
            <person name="Waterhouse R.M."/>
            <person name="Yan G."/>
            <person name="Tu Z.J."/>
            <person name="Fang X."/>
            <person name="James A.A."/>
        </authorList>
    </citation>
    <scope>NUCLEOTIDE SEQUENCE [LARGE SCALE GENOMIC DNA]</scope>
    <source>
        <strain evidence="5">Foshan</strain>
    </source>
</reference>
<reference evidence="4" key="2">
    <citation type="submission" date="2025-05" db="UniProtKB">
        <authorList>
            <consortium name="EnsemblMetazoa"/>
        </authorList>
    </citation>
    <scope>IDENTIFICATION</scope>
    <source>
        <strain evidence="4">Foshan</strain>
    </source>
</reference>
<proteinExistence type="predicted"/>
<accession>A0ABM2A4P2</accession>
<organism evidence="4 5">
    <name type="scientific">Aedes albopictus</name>
    <name type="common">Asian tiger mosquito</name>
    <name type="synonym">Stegomyia albopicta</name>
    <dbReference type="NCBI Taxonomy" id="7160"/>
    <lineage>
        <taxon>Eukaryota</taxon>
        <taxon>Metazoa</taxon>
        <taxon>Ecdysozoa</taxon>
        <taxon>Arthropoda</taxon>
        <taxon>Hexapoda</taxon>
        <taxon>Insecta</taxon>
        <taxon>Pterygota</taxon>
        <taxon>Neoptera</taxon>
        <taxon>Endopterygota</taxon>
        <taxon>Diptera</taxon>
        <taxon>Nematocera</taxon>
        <taxon>Culicoidea</taxon>
        <taxon>Culicidae</taxon>
        <taxon>Culicinae</taxon>
        <taxon>Aedini</taxon>
        <taxon>Aedes</taxon>
        <taxon>Stegomyia</taxon>
    </lineage>
</organism>
<keyword evidence="5" id="KW-1185">Reference proteome</keyword>
<feature type="region of interest" description="Disordered" evidence="1">
    <location>
        <begin position="41"/>
        <end position="131"/>
    </location>
</feature>
<sequence length="391" mass="41861">MFINRSGKQHTAGSIMLLTTGLAFVLVLLIGSSAGVEAQEATNRARSHKAMGTFGGSDVETRSATNEQRMLHNQNEEGKLVDGSSSIEDDEASSSSRSSGLSNSSEDTRATTDVSSEHLDVTTPGSAGYVATTPKISKSAKVLSRYEQGLEDYEEAAARVEQEDNMQREQQEQQKQQQQPFGGLMNPILSSLFNVVTTALSSKRSFQLAGPDPAMIFGAWTNSRTGDNDGSARAFGDAGKSTSDNDDGSGSGDDADNQTGNSTTVATTAVESARYIKGDPLNGYYDFVISEGSYKFWAVFQVATAVLIIYSTFAAIYYSKVSPLTSDYDYIDYLNGGRSFAGGRSMDGGVAAATARRSSNNMWDGLLEKPWFNVATNSFAFVMNAIENAPK</sequence>
<dbReference type="GeneID" id="109420547"/>
<evidence type="ECO:0000256" key="1">
    <source>
        <dbReference type="SAM" id="MobiDB-lite"/>
    </source>
</evidence>
<keyword evidence="2" id="KW-0472">Membrane</keyword>
<dbReference type="EnsemblMetazoa" id="AALFPA23_024430.R36412">
    <property type="protein sequence ID" value="AALFPA23_024430.P36412"/>
    <property type="gene ID" value="AALFPA23_024430"/>
</dbReference>
<feature type="region of interest" description="Disordered" evidence="1">
    <location>
        <begin position="160"/>
        <end position="183"/>
    </location>
</feature>
<keyword evidence="3" id="KW-0732">Signal</keyword>
<evidence type="ECO:0000256" key="3">
    <source>
        <dbReference type="SAM" id="SignalP"/>
    </source>
</evidence>
<feature type="compositionally biased region" description="Low complexity" evidence="1">
    <location>
        <begin position="93"/>
        <end position="105"/>
    </location>
</feature>
<evidence type="ECO:0008006" key="6">
    <source>
        <dbReference type="Google" id="ProtNLM"/>
    </source>
</evidence>
<keyword evidence="2" id="KW-1133">Transmembrane helix</keyword>
<feature type="region of interest" description="Disordered" evidence="1">
    <location>
        <begin position="228"/>
        <end position="264"/>
    </location>
</feature>
<feature type="transmembrane region" description="Helical" evidence="2">
    <location>
        <begin position="296"/>
        <end position="318"/>
    </location>
</feature>
<feature type="compositionally biased region" description="Basic and acidic residues" evidence="1">
    <location>
        <begin position="160"/>
        <end position="172"/>
    </location>
</feature>
<feature type="compositionally biased region" description="Basic and acidic residues" evidence="1">
    <location>
        <begin position="106"/>
        <end position="120"/>
    </location>
</feature>
<keyword evidence="2" id="KW-0812">Transmembrane</keyword>
<evidence type="ECO:0000313" key="5">
    <source>
        <dbReference type="Proteomes" id="UP000069940"/>
    </source>
</evidence>
<protein>
    <recommendedName>
        <fullName evidence="6">Transmembrane protein</fullName>
    </recommendedName>
</protein>
<name>A0ABM2A4P2_AEDAL</name>
<feature type="signal peptide" evidence="3">
    <location>
        <begin position="1"/>
        <end position="38"/>
    </location>
</feature>
<dbReference type="Proteomes" id="UP000069940">
    <property type="component" value="Unassembled WGS sequence"/>
</dbReference>
<feature type="compositionally biased region" description="Polar residues" evidence="1">
    <location>
        <begin position="62"/>
        <end position="73"/>
    </location>
</feature>
<evidence type="ECO:0000256" key="2">
    <source>
        <dbReference type="SAM" id="Phobius"/>
    </source>
</evidence>
<evidence type="ECO:0000313" key="4">
    <source>
        <dbReference type="EnsemblMetazoa" id="AALFPA23_024430.P36412"/>
    </source>
</evidence>
<feature type="chain" id="PRO_5045745456" description="Transmembrane protein" evidence="3">
    <location>
        <begin position="39"/>
        <end position="391"/>
    </location>
</feature>
<dbReference type="RefSeq" id="XP_029708712.2">
    <property type="nucleotide sequence ID" value="XM_029852852.2"/>
</dbReference>